<evidence type="ECO:0000256" key="1">
    <source>
        <dbReference type="SAM" id="MobiDB-lite"/>
    </source>
</evidence>
<dbReference type="Pfam" id="PF10294">
    <property type="entry name" value="Methyltransf_16"/>
    <property type="match status" value="1"/>
</dbReference>
<organism evidence="2 3">
    <name type="scientific">Apatococcus lobatus</name>
    <dbReference type="NCBI Taxonomy" id="904363"/>
    <lineage>
        <taxon>Eukaryota</taxon>
        <taxon>Viridiplantae</taxon>
        <taxon>Chlorophyta</taxon>
        <taxon>core chlorophytes</taxon>
        <taxon>Trebouxiophyceae</taxon>
        <taxon>Chlorellales</taxon>
        <taxon>Chlorellaceae</taxon>
        <taxon>Apatococcus</taxon>
    </lineage>
</organism>
<protein>
    <submittedName>
        <fullName evidence="2">Uncharacterized protein</fullName>
    </submittedName>
</protein>
<sequence length="254" mass="28027">MELVPFRLEAAADQRIECRLFQIGPHVLRIRQNPHSSGSLQPLQRPCQDVEEEAPAGQGCPGNGSSRPAQDLSKVGMVVWQSAFVLAEWLVRTRPFGPWTGIRVVDLGSGTGVTGIALAQAGASVTLTDLPHICPLTRENVEANCEMSSIHAQVLEHCWGDEVKTLGRAPDVITGADVMYEQEHFPALLATLQDLSAVHTVILLAFRMRGRGEFNFLDLCRDGGFHVSFIPKSQLHEEYQLEEYHVVRLLRLGS</sequence>
<dbReference type="InterPro" id="IPR019410">
    <property type="entry name" value="Methyltransf_16"/>
</dbReference>
<proteinExistence type="predicted"/>
<reference evidence="2 3" key="1">
    <citation type="journal article" date="2024" name="Nat. Commun.">
        <title>Phylogenomics reveals the evolutionary origins of lichenization in chlorophyte algae.</title>
        <authorList>
            <person name="Puginier C."/>
            <person name="Libourel C."/>
            <person name="Otte J."/>
            <person name="Skaloud P."/>
            <person name="Haon M."/>
            <person name="Grisel S."/>
            <person name="Petersen M."/>
            <person name="Berrin J.G."/>
            <person name="Delaux P.M."/>
            <person name="Dal Grande F."/>
            <person name="Keller J."/>
        </authorList>
    </citation>
    <scope>NUCLEOTIDE SEQUENCE [LARGE SCALE GENOMIC DNA]</scope>
    <source>
        <strain evidence="2 3">SAG 2145</strain>
    </source>
</reference>
<comment type="caution">
    <text evidence="2">The sequence shown here is derived from an EMBL/GenBank/DDBJ whole genome shotgun (WGS) entry which is preliminary data.</text>
</comment>
<gene>
    <name evidence="2" type="ORF">WJX74_006168</name>
</gene>
<dbReference type="PANTHER" id="PTHR14614">
    <property type="entry name" value="HEPATOCELLULAR CARCINOMA-ASSOCIATED ANTIGEN"/>
    <property type="match status" value="1"/>
</dbReference>
<dbReference type="Proteomes" id="UP001438707">
    <property type="component" value="Unassembled WGS sequence"/>
</dbReference>
<dbReference type="EMBL" id="JALJOS010000012">
    <property type="protein sequence ID" value="KAK9832320.1"/>
    <property type="molecule type" value="Genomic_DNA"/>
</dbReference>
<dbReference type="SUPFAM" id="SSF53335">
    <property type="entry name" value="S-adenosyl-L-methionine-dependent methyltransferases"/>
    <property type="match status" value="1"/>
</dbReference>
<keyword evidence="3" id="KW-1185">Reference proteome</keyword>
<name>A0AAW1RE08_9CHLO</name>
<evidence type="ECO:0000313" key="3">
    <source>
        <dbReference type="Proteomes" id="UP001438707"/>
    </source>
</evidence>
<dbReference type="CDD" id="cd02440">
    <property type="entry name" value="AdoMet_MTases"/>
    <property type="match status" value="1"/>
</dbReference>
<dbReference type="AlphaFoldDB" id="A0AAW1RE08"/>
<feature type="region of interest" description="Disordered" evidence="1">
    <location>
        <begin position="34"/>
        <end position="68"/>
    </location>
</feature>
<dbReference type="InterPro" id="IPR029063">
    <property type="entry name" value="SAM-dependent_MTases_sf"/>
</dbReference>
<dbReference type="Gene3D" id="3.40.50.150">
    <property type="entry name" value="Vaccinia Virus protein VP39"/>
    <property type="match status" value="1"/>
</dbReference>
<accession>A0AAW1RE08</accession>
<dbReference type="PANTHER" id="PTHR14614:SF132">
    <property type="entry name" value="PROTEIN-LYSINE METHYLTRANSFERASE C42C1.13"/>
    <property type="match status" value="1"/>
</dbReference>
<evidence type="ECO:0000313" key="2">
    <source>
        <dbReference type="EMBL" id="KAK9832320.1"/>
    </source>
</evidence>